<dbReference type="Proteomes" id="UP000019132">
    <property type="component" value="Unassembled WGS sequence"/>
</dbReference>
<feature type="compositionally biased region" description="Basic and acidic residues" evidence="5">
    <location>
        <begin position="142"/>
        <end position="152"/>
    </location>
</feature>
<dbReference type="PANTHER" id="PTHR21277:SF5">
    <property type="entry name" value="TRANSCRIPTIONAL ADAPTER 1"/>
    <property type="match status" value="1"/>
</dbReference>
<feature type="region of interest" description="Disordered" evidence="5">
    <location>
        <begin position="142"/>
        <end position="211"/>
    </location>
</feature>
<evidence type="ECO:0000256" key="3">
    <source>
        <dbReference type="ARBA" id="ARBA00023163"/>
    </source>
</evidence>
<dbReference type="GO" id="GO:0003713">
    <property type="term" value="F:transcription coactivator activity"/>
    <property type="evidence" value="ECO:0007669"/>
    <property type="project" value="TreeGrafter"/>
</dbReference>
<keyword evidence="7" id="KW-1185">Reference proteome</keyword>
<keyword evidence="2" id="KW-0805">Transcription regulation</keyword>
<dbReference type="AlphaFoldDB" id="K3X890"/>
<evidence type="ECO:0000313" key="6">
    <source>
        <dbReference type="EnsemblProtists" id="PYU1_T013439"/>
    </source>
</evidence>
<dbReference type="GO" id="GO:0000124">
    <property type="term" value="C:SAGA complex"/>
    <property type="evidence" value="ECO:0007669"/>
    <property type="project" value="UniProtKB-ARBA"/>
</dbReference>
<protein>
    <submittedName>
        <fullName evidence="6">Uncharacterized protein</fullName>
    </submittedName>
</protein>
<dbReference type="GO" id="GO:0006357">
    <property type="term" value="P:regulation of transcription by RNA polymerase II"/>
    <property type="evidence" value="ECO:0007669"/>
    <property type="project" value="TreeGrafter"/>
</dbReference>
<evidence type="ECO:0000256" key="2">
    <source>
        <dbReference type="ARBA" id="ARBA00023015"/>
    </source>
</evidence>
<evidence type="ECO:0000256" key="5">
    <source>
        <dbReference type="SAM" id="MobiDB-lite"/>
    </source>
</evidence>
<reference evidence="7" key="2">
    <citation type="submission" date="2010-04" db="EMBL/GenBank/DDBJ databases">
        <authorList>
            <person name="Buell R."/>
            <person name="Hamilton J."/>
            <person name="Hostetler J."/>
        </authorList>
    </citation>
    <scope>NUCLEOTIDE SEQUENCE [LARGE SCALE GENOMIC DNA]</scope>
    <source>
        <strain evidence="7">DAOM:BR144</strain>
    </source>
</reference>
<name>K3X890_GLOUD</name>
<sequence length="250" mass="27453">MAVEAADRHGARVKLELEAAAAPAADAIPPPPPPLRAEVAADSADGNERVIETDDVKTLKLRLFQELQRSRQRDAWRTYWRALQQYVIAKLSVDELQYTVETLLAPEAVELHNRFIVAVLDQAQANSKSLGSDLLVSKRPLGDHERPIDIDTRGNTAAKEMTKELSEKAAKPTEASSAVEHHADRESAKKNGKRPLSSMSSPEVSDESDIDTSVKKLLHFANSNRTSASREDTDEQSAELLIGLGHFSSK</sequence>
<dbReference type="InterPro" id="IPR024738">
    <property type="entry name" value="Hfi1/Tada1"/>
</dbReference>
<keyword evidence="3" id="KW-0804">Transcription</keyword>
<dbReference type="GO" id="GO:0005634">
    <property type="term" value="C:nucleus"/>
    <property type="evidence" value="ECO:0007669"/>
    <property type="project" value="UniProtKB-SubCell"/>
</dbReference>
<dbReference type="PANTHER" id="PTHR21277">
    <property type="entry name" value="TRANSCRIPTIONAL ADAPTER 1"/>
    <property type="match status" value="1"/>
</dbReference>
<dbReference type="HOGENOM" id="CLU_1317756_0_0_1"/>
<organism evidence="6 7">
    <name type="scientific">Globisporangium ultimum (strain ATCC 200006 / CBS 805.95 / DAOM BR144)</name>
    <name type="common">Pythium ultimum</name>
    <dbReference type="NCBI Taxonomy" id="431595"/>
    <lineage>
        <taxon>Eukaryota</taxon>
        <taxon>Sar</taxon>
        <taxon>Stramenopiles</taxon>
        <taxon>Oomycota</taxon>
        <taxon>Peronosporomycetes</taxon>
        <taxon>Pythiales</taxon>
        <taxon>Pythiaceae</taxon>
        <taxon>Globisporangium</taxon>
    </lineage>
</organism>
<dbReference type="EMBL" id="GL376609">
    <property type="status" value="NOT_ANNOTATED_CDS"/>
    <property type="molecule type" value="Genomic_DNA"/>
</dbReference>
<feature type="compositionally biased region" description="Basic and acidic residues" evidence="5">
    <location>
        <begin position="160"/>
        <end position="171"/>
    </location>
</feature>
<evidence type="ECO:0000256" key="4">
    <source>
        <dbReference type="ARBA" id="ARBA00023242"/>
    </source>
</evidence>
<dbReference type="VEuPathDB" id="FungiDB:PYU1_G013410"/>
<accession>K3X890</accession>
<dbReference type="Pfam" id="PF12767">
    <property type="entry name" value="SAGA-Tad1"/>
    <property type="match status" value="1"/>
</dbReference>
<comment type="subcellular location">
    <subcellularLocation>
        <location evidence="1">Nucleus</location>
    </subcellularLocation>
</comment>
<evidence type="ECO:0000313" key="7">
    <source>
        <dbReference type="Proteomes" id="UP000019132"/>
    </source>
</evidence>
<dbReference type="eggNOG" id="ENOG502SBZG">
    <property type="taxonomic scope" value="Eukaryota"/>
</dbReference>
<proteinExistence type="predicted"/>
<reference evidence="6" key="3">
    <citation type="submission" date="2015-02" db="UniProtKB">
        <authorList>
            <consortium name="EnsemblProtists"/>
        </authorList>
    </citation>
    <scope>IDENTIFICATION</scope>
    <source>
        <strain evidence="6">DAOM BR144</strain>
    </source>
</reference>
<feature type="compositionally biased region" description="Basic and acidic residues" evidence="5">
    <location>
        <begin position="179"/>
        <end position="189"/>
    </location>
</feature>
<reference evidence="7" key="1">
    <citation type="journal article" date="2010" name="Genome Biol.">
        <title>Genome sequence of the necrotrophic plant pathogen Pythium ultimum reveals original pathogenicity mechanisms and effector repertoire.</title>
        <authorList>
            <person name="Levesque C.A."/>
            <person name="Brouwer H."/>
            <person name="Cano L."/>
            <person name="Hamilton J.P."/>
            <person name="Holt C."/>
            <person name="Huitema E."/>
            <person name="Raffaele S."/>
            <person name="Robideau G.P."/>
            <person name="Thines M."/>
            <person name="Win J."/>
            <person name="Zerillo M.M."/>
            <person name="Beakes G.W."/>
            <person name="Boore J.L."/>
            <person name="Busam D."/>
            <person name="Dumas B."/>
            <person name="Ferriera S."/>
            <person name="Fuerstenberg S.I."/>
            <person name="Gachon C.M."/>
            <person name="Gaulin E."/>
            <person name="Govers F."/>
            <person name="Grenville-Briggs L."/>
            <person name="Horner N."/>
            <person name="Hostetler J."/>
            <person name="Jiang R.H."/>
            <person name="Johnson J."/>
            <person name="Krajaejun T."/>
            <person name="Lin H."/>
            <person name="Meijer H.J."/>
            <person name="Moore B."/>
            <person name="Morris P."/>
            <person name="Phuntmart V."/>
            <person name="Puiu D."/>
            <person name="Shetty J."/>
            <person name="Stajich J.E."/>
            <person name="Tripathy S."/>
            <person name="Wawra S."/>
            <person name="van West P."/>
            <person name="Whitty B.R."/>
            <person name="Coutinho P.M."/>
            <person name="Henrissat B."/>
            <person name="Martin F."/>
            <person name="Thomas P.D."/>
            <person name="Tyler B.M."/>
            <person name="De Vries R.P."/>
            <person name="Kamoun S."/>
            <person name="Yandell M."/>
            <person name="Tisserat N."/>
            <person name="Buell C.R."/>
        </authorList>
    </citation>
    <scope>NUCLEOTIDE SEQUENCE</scope>
    <source>
        <strain evidence="7">DAOM:BR144</strain>
    </source>
</reference>
<dbReference type="EnsemblProtists" id="PYU1_T013439">
    <property type="protein sequence ID" value="PYU1_T013439"/>
    <property type="gene ID" value="PYU1_G013410"/>
</dbReference>
<evidence type="ECO:0000256" key="1">
    <source>
        <dbReference type="ARBA" id="ARBA00004123"/>
    </source>
</evidence>
<dbReference type="InParanoid" id="K3X890"/>
<keyword evidence="4" id="KW-0539">Nucleus</keyword>